<dbReference type="InterPro" id="IPR003107">
    <property type="entry name" value="HAT"/>
</dbReference>
<organism evidence="8">
    <name type="scientific">Ananas comosus var. bracteatus</name>
    <name type="common">red pineapple</name>
    <dbReference type="NCBI Taxonomy" id="296719"/>
    <lineage>
        <taxon>Eukaryota</taxon>
        <taxon>Viridiplantae</taxon>
        <taxon>Streptophyta</taxon>
        <taxon>Embryophyta</taxon>
        <taxon>Tracheophyta</taxon>
        <taxon>Spermatophyta</taxon>
        <taxon>Magnoliopsida</taxon>
        <taxon>Liliopsida</taxon>
        <taxon>Poales</taxon>
        <taxon>Bromeliaceae</taxon>
        <taxon>Bromelioideae</taxon>
        <taxon>Ananas</taxon>
    </lineage>
</organism>
<evidence type="ECO:0000256" key="3">
    <source>
        <dbReference type="ARBA" id="ARBA00022664"/>
    </source>
</evidence>
<evidence type="ECO:0000256" key="2">
    <source>
        <dbReference type="ARBA" id="ARBA00008644"/>
    </source>
</evidence>
<gene>
    <name evidence="8" type="ORF">CB5_LOCUS26518</name>
</gene>
<dbReference type="GO" id="GO:0071007">
    <property type="term" value="C:U2-type catalytic step 2 spliceosome"/>
    <property type="evidence" value="ECO:0007669"/>
    <property type="project" value="TreeGrafter"/>
</dbReference>
<dbReference type="EMBL" id="LR862136">
    <property type="protein sequence ID" value="CAD1843307.1"/>
    <property type="molecule type" value="Genomic_DNA"/>
</dbReference>
<dbReference type="InterPro" id="IPR045075">
    <property type="entry name" value="Syf1-like"/>
</dbReference>
<keyword evidence="4" id="KW-0677">Repeat</keyword>
<feature type="region of interest" description="Disordered" evidence="7">
    <location>
        <begin position="1"/>
        <end position="140"/>
    </location>
</feature>
<evidence type="ECO:0000256" key="5">
    <source>
        <dbReference type="ARBA" id="ARBA00023187"/>
    </source>
</evidence>
<keyword evidence="3" id="KW-0507">mRNA processing</keyword>
<dbReference type="InterPro" id="IPR011990">
    <property type="entry name" value="TPR-like_helical_dom_sf"/>
</dbReference>
<proteinExistence type="inferred from homology"/>
<feature type="compositionally biased region" description="Basic residues" evidence="7">
    <location>
        <begin position="103"/>
        <end position="120"/>
    </location>
</feature>
<protein>
    <recommendedName>
        <fullName evidence="9">Crooked neck-like protein 1</fullName>
    </recommendedName>
</protein>
<evidence type="ECO:0000256" key="7">
    <source>
        <dbReference type="SAM" id="MobiDB-lite"/>
    </source>
</evidence>
<dbReference type="GO" id="GO:0000245">
    <property type="term" value="P:spliceosomal complex assembly"/>
    <property type="evidence" value="ECO:0007669"/>
    <property type="project" value="TreeGrafter"/>
</dbReference>
<evidence type="ECO:0008006" key="9">
    <source>
        <dbReference type="Google" id="ProtNLM"/>
    </source>
</evidence>
<sequence>MVRSRKNAEARLPARPRQEQGPPPIQITAEQILREARELRDREIRPPKREIAGPTSSPSTASAGARSSRRPPPRALERLRVGQVRAVGGVPGRLPPRPLRVGARPRRRLPQPHPLARVRRVRDAQPLRQPRPQRLGPRRLPPPRVDQLWYKYIHMEEMLRNVPAARQVFERWMQWQPDAQGWLSYVKFELRYGEVARARAVYERAGDLLSEDEDAQKLFAAFAEERC</sequence>
<comment type="similarity">
    <text evidence="2">Belongs to the crooked-neck family.</text>
</comment>
<dbReference type="SUPFAM" id="SSF48452">
    <property type="entry name" value="TPR-like"/>
    <property type="match status" value="1"/>
</dbReference>
<dbReference type="PANTHER" id="PTHR11246:SF3">
    <property type="entry name" value="CROOKED NECK-LIKE PROTEIN 1"/>
    <property type="match status" value="1"/>
</dbReference>
<dbReference type="GO" id="GO:0071011">
    <property type="term" value="C:precatalytic spliceosome"/>
    <property type="evidence" value="ECO:0007669"/>
    <property type="project" value="TreeGrafter"/>
</dbReference>
<feature type="compositionally biased region" description="Low complexity" evidence="7">
    <location>
        <begin position="52"/>
        <end position="66"/>
    </location>
</feature>
<feature type="compositionally biased region" description="Low complexity" evidence="7">
    <location>
        <begin position="126"/>
        <end position="135"/>
    </location>
</feature>
<dbReference type="GO" id="GO:0071014">
    <property type="term" value="C:post-mRNA release spliceosomal complex"/>
    <property type="evidence" value="ECO:0007669"/>
    <property type="project" value="TreeGrafter"/>
</dbReference>
<dbReference type="AlphaFoldDB" id="A0A6V7QK68"/>
<evidence type="ECO:0000256" key="4">
    <source>
        <dbReference type="ARBA" id="ARBA00022737"/>
    </source>
</evidence>
<feature type="compositionally biased region" description="Basic and acidic residues" evidence="7">
    <location>
        <begin position="32"/>
        <end position="51"/>
    </location>
</feature>
<evidence type="ECO:0000256" key="6">
    <source>
        <dbReference type="ARBA" id="ARBA00023242"/>
    </source>
</evidence>
<evidence type="ECO:0000313" key="8">
    <source>
        <dbReference type="EMBL" id="CAD1843307.1"/>
    </source>
</evidence>
<accession>A0A6V7QK68</accession>
<name>A0A6V7QK68_ANACO</name>
<keyword evidence="5" id="KW-0508">mRNA splicing</keyword>
<dbReference type="GO" id="GO:0000974">
    <property type="term" value="C:Prp19 complex"/>
    <property type="evidence" value="ECO:0007669"/>
    <property type="project" value="TreeGrafter"/>
</dbReference>
<dbReference type="Gene3D" id="1.25.40.10">
    <property type="entry name" value="Tetratricopeptide repeat domain"/>
    <property type="match status" value="1"/>
</dbReference>
<evidence type="ECO:0000256" key="1">
    <source>
        <dbReference type="ARBA" id="ARBA00004123"/>
    </source>
</evidence>
<dbReference type="SMART" id="SM00386">
    <property type="entry name" value="HAT"/>
    <property type="match status" value="2"/>
</dbReference>
<comment type="subcellular location">
    <subcellularLocation>
        <location evidence="1">Nucleus</location>
    </subcellularLocation>
</comment>
<keyword evidence="6" id="KW-0539">Nucleus</keyword>
<dbReference type="PANTHER" id="PTHR11246">
    <property type="entry name" value="PRE-MRNA SPLICING FACTOR"/>
    <property type="match status" value="1"/>
</dbReference>
<reference evidence="8" key="1">
    <citation type="submission" date="2020-07" db="EMBL/GenBank/DDBJ databases">
        <authorList>
            <person name="Lin J."/>
        </authorList>
    </citation>
    <scope>NUCLEOTIDE SEQUENCE</scope>
</reference>